<gene>
    <name evidence="4" type="ORF">HLB44_14425</name>
</gene>
<keyword evidence="1" id="KW-0133">Cell shape</keyword>
<dbReference type="EMBL" id="JABRWJ010000004">
    <property type="protein sequence ID" value="NRF68186.1"/>
    <property type="molecule type" value="Genomic_DNA"/>
</dbReference>
<keyword evidence="2" id="KW-0732">Signal</keyword>
<dbReference type="InterPro" id="IPR005490">
    <property type="entry name" value="LD_TPept_cat_dom"/>
</dbReference>
<feature type="active site" description="Nucleophile" evidence="1">
    <location>
        <position position="191"/>
    </location>
</feature>
<evidence type="ECO:0000313" key="5">
    <source>
        <dbReference type="Proteomes" id="UP000737171"/>
    </source>
</evidence>
<evidence type="ECO:0000313" key="4">
    <source>
        <dbReference type="EMBL" id="NRF68186.1"/>
    </source>
</evidence>
<sequence length="262" mass="27783">MPIGLFDPLTVMPAPRPRLPVVAGLLVLLPALCGAASAPAALAPADREAARILGTASPQVRLVDARIRARADNAGRPFAIIDKSQARLFVYDAGGRLQGVAPVLLGLARGDHSVPGIGERPIERVRPHERTTPAGRFAARPGRNAGGEDVVWVDYASAVSMHRLRATDASEHRPQRLATPSPADNRISYGCINMPPAFFDHVVRPLFARGPAAGGVVYVLPETRTPNAVFRELFEAPDAAGRSSAAIDARAASRLQLARRAS</sequence>
<reference evidence="4 5" key="1">
    <citation type="submission" date="2020-05" db="EMBL/GenBank/DDBJ databases">
        <title>Aquincola sp. isolate from soil.</title>
        <authorList>
            <person name="Han J."/>
            <person name="Kim D.-U."/>
        </authorList>
    </citation>
    <scope>NUCLEOTIDE SEQUENCE [LARGE SCALE GENOMIC DNA]</scope>
    <source>
        <strain evidence="4 5">S2</strain>
    </source>
</reference>
<accession>A0ABX2EHY6</accession>
<dbReference type="CDD" id="cd16913">
    <property type="entry name" value="YkuD_like"/>
    <property type="match status" value="1"/>
</dbReference>
<feature type="domain" description="L,D-TPase catalytic" evidence="3">
    <location>
        <begin position="77"/>
        <end position="220"/>
    </location>
</feature>
<proteinExistence type="predicted"/>
<keyword evidence="1" id="KW-0573">Peptidoglycan synthesis</keyword>
<dbReference type="PROSITE" id="PS52029">
    <property type="entry name" value="LD_TPASE"/>
    <property type="match status" value="1"/>
</dbReference>
<keyword evidence="5" id="KW-1185">Reference proteome</keyword>
<evidence type="ECO:0000259" key="3">
    <source>
        <dbReference type="PROSITE" id="PS52029"/>
    </source>
</evidence>
<feature type="chain" id="PRO_5045303389" evidence="2">
    <location>
        <begin position="41"/>
        <end position="262"/>
    </location>
</feature>
<protein>
    <submittedName>
        <fullName evidence="4">L,D-transpeptidase</fullName>
    </submittedName>
</protein>
<evidence type="ECO:0000256" key="1">
    <source>
        <dbReference type="PROSITE-ProRule" id="PRU01373"/>
    </source>
</evidence>
<dbReference type="Proteomes" id="UP000737171">
    <property type="component" value="Unassembled WGS sequence"/>
</dbReference>
<keyword evidence="1" id="KW-0961">Cell wall biogenesis/degradation</keyword>
<evidence type="ECO:0000256" key="2">
    <source>
        <dbReference type="SAM" id="SignalP"/>
    </source>
</evidence>
<comment type="caution">
    <text evidence="4">The sequence shown here is derived from an EMBL/GenBank/DDBJ whole genome shotgun (WGS) entry which is preliminary data.</text>
</comment>
<feature type="signal peptide" evidence="2">
    <location>
        <begin position="1"/>
        <end position="40"/>
    </location>
</feature>
<dbReference type="RefSeq" id="WP_173123604.1">
    <property type="nucleotide sequence ID" value="NZ_JABRWJ010000004.1"/>
</dbReference>
<feature type="active site" description="Proton donor/acceptor" evidence="1">
    <location>
        <position position="162"/>
    </location>
</feature>
<organism evidence="4 5">
    <name type="scientific">Pseudaquabacterium terrae</name>
    <dbReference type="NCBI Taxonomy" id="2732868"/>
    <lineage>
        <taxon>Bacteria</taxon>
        <taxon>Pseudomonadati</taxon>
        <taxon>Pseudomonadota</taxon>
        <taxon>Betaproteobacteria</taxon>
        <taxon>Burkholderiales</taxon>
        <taxon>Sphaerotilaceae</taxon>
        <taxon>Pseudaquabacterium</taxon>
    </lineage>
</organism>
<comment type="pathway">
    <text evidence="1">Cell wall biogenesis; peptidoglycan biosynthesis.</text>
</comment>
<name>A0ABX2EHY6_9BURK</name>